<evidence type="ECO:0000313" key="3">
    <source>
        <dbReference type="Proteomes" id="UP001219525"/>
    </source>
</evidence>
<dbReference type="EMBL" id="JARJCW010000073">
    <property type="protein sequence ID" value="KAJ7198311.1"/>
    <property type="molecule type" value="Genomic_DNA"/>
</dbReference>
<proteinExistence type="predicted"/>
<dbReference type="AlphaFoldDB" id="A0AAD6Y2Q6"/>
<keyword evidence="1" id="KW-0812">Transmembrane</keyword>
<accession>A0AAD6Y2Q6</accession>
<comment type="caution">
    <text evidence="2">The sequence shown here is derived from an EMBL/GenBank/DDBJ whole genome shotgun (WGS) entry which is preliminary data.</text>
</comment>
<feature type="transmembrane region" description="Helical" evidence="1">
    <location>
        <begin position="46"/>
        <end position="68"/>
    </location>
</feature>
<organism evidence="2 3">
    <name type="scientific">Mycena pura</name>
    <dbReference type="NCBI Taxonomy" id="153505"/>
    <lineage>
        <taxon>Eukaryota</taxon>
        <taxon>Fungi</taxon>
        <taxon>Dikarya</taxon>
        <taxon>Basidiomycota</taxon>
        <taxon>Agaricomycotina</taxon>
        <taxon>Agaricomycetes</taxon>
        <taxon>Agaricomycetidae</taxon>
        <taxon>Agaricales</taxon>
        <taxon>Marasmiineae</taxon>
        <taxon>Mycenaceae</taxon>
        <taxon>Mycena</taxon>
    </lineage>
</organism>
<dbReference type="Proteomes" id="UP001219525">
    <property type="component" value="Unassembled WGS sequence"/>
</dbReference>
<keyword evidence="1" id="KW-0472">Membrane</keyword>
<name>A0AAD6Y2Q6_9AGAR</name>
<protein>
    <submittedName>
        <fullName evidence="2">Uncharacterized protein</fullName>
    </submittedName>
</protein>
<evidence type="ECO:0000256" key="1">
    <source>
        <dbReference type="SAM" id="Phobius"/>
    </source>
</evidence>
<keyword evidence="3" id="KW-1185">Reference proteome</keyword>
<evidence type="ECO:0000313" key="2">
    <source>
        <dbReference type="EMBL" id="KAJ7198311.1"/>
    </source>
</evidence>
<reference evidence="2" key="1">
    <citation type="submission" date="2023-03" db="EMBL/GenBank/DDBJ databases">
        <title>Massive genome expansion in bonnet fungi (Mycena s.s.) driven by repeated elements and novel gene families across ecological guilds.</title>
        <authorList>
            <consortium name="Lawrence Berkeley National Laboratory"/>
            <person name="Harder C.B."/>
            <person name="Miyauchi S."/>
            <person name="Viragh M."/>
            <person name="Kuo A."/>
            <person name="Thoen E."/>
            <person name="Andreopoulos B."/>
            <person name="Lu D."/>
            <person name="Skrede I."/>
            <person name="Drula E."/>
            <person name="Henrissat B."/>
            <person name="Morin E."/>
            <person name="Kohler A."/>
            <person name="Barry K."/>
            <person name="LaButti K."/>
            <person name="Morin E."/>
            <person name="Salamov A."/>
            <person name="Lipzen A."/>
            <person name="Mereny Z."/>
            <person name="Hegedus B."/>
            <person name="Baldrian P."/>
            <person name="Stursova M."/>
            <person name="Weitz H."/>
            <person name="Taylor A."/>
            <person name="Grigoriev I.V."/>
            <person name="Nagy L.G."/>
            <person name="Martin F."/>
            <person name="Kauserud H."/>
        </authorList>
    </citation>
    <scope>NUCLEOTIDE SEQUENCE</scope>
    <source>
        <strain evidence="2">9144</strain>
    </source>
</reference>
<feature type="transmembrane region" description="Helical" evidence="1">
    <location>
        <begin position="98"/>
        <end position="119"/>
    </location>
</feature>
<keyword evidence="1" id="KW-1133">Transmembrane helix</keyword>
<gene>
    <name evidence="2" type="ORF">GGX14DRAFT_666502</name>
</gene>
<sequence>MWDDLVAEAGILSRNGVGNKCKTSPSPLDSFLSIQDPGKLEKAIKYQIGVARGVWGVLNTVFLLFVAARPIRRFGMRNAVGAYPLLSVLARRALRVDALVWAVVVVQGVSNVTLSWAYAAMQMYIVNSAPRPSALSSTNGIAQMTATTRPPRARAVSRVVALRGVAGVERRGRQNAEERANLPTLQSAAYTTPGQYVRMKHTLGRSAASGLLQPDLPTHASELRVVAGLPDSSTPASPPATHGCIPIARIRADADTGRQCASRRADV</sequence>